<keyword evidence="3" id="KW-1185">Reference proteome</keyword>
<reference evidence="2 3" key="1">
    <citation type="submission" date="2021-08" db="EMBL/GenBank/DDBJ databases">
        <title>Culture and genomic analysis of Symbiopectobacterium purcellii sp. nov. gen. nov., isolated from the leafhopper Empoasca decipiens.</title>
        <authorList>
            <person name="Nadal-Jimenez P."/>
            <person name="Siozios S."/>
            <person name="Halliday N."/>
            <person name="Camara M."/>
            <person name="Hurst G.D.D."/>
        </authorList>
    </citation>
    <scope>NUCLEOTIDE SEQUENCE [LARGE SCALE GENOMIC DNA]</scope>
    <source>
        <strain evidence="2 3">SyEd1</strain>
    </source>
</reference>
<organism evidence="2 3">
    <name type="scientific">Symbiopectobacterium purcellii</name>
    <dbReference type="NCBI Taxonomy" id="2871826"/>
    <lineage>
        <taxon>Bacteria</taxon>
        <taxon>Pseudomonadati</taxon>
        <taxon>Pseudomonadota</taxon>
        <taxon>Gammaproteobacteria</taxon>
        <taxon>Enterobacterales</taxon>
        <taxon>Enterobacteriaceae</taxon>
    </lineage>
</organism>
<dbReference type="Pfam" id="PF16928">
    <property type="entry name" value="Inj_translocase"/>
    <property type="match status" value="1"/>
</dbReference>
<dbReference type="InterPro" id="IPR031619">
    <property type="entry name" value="Inj_translocase"/>
</dbReference>
<protein>
    <submittedName>
        <fullName evidence="2">DNA transfer protein</fullName>
    </submittedName>
</protein>
<accession>A0ABX9AHE0</accession>
<dbReference type="EMBL" id="CP081864">
    <property type="protein sequence ID" value="QZN94109.1"/>
    <property type="molecule type" value="Genomic_DNA"/>
</dbReference>
<evidence type="ECO:0000313" key="3">
    <source>
        <dbReference type="Proteomes" id="UP000825886"/>
    </source>
</evidence>
<dbReference type="Proteomes" id="UP000825886">
    <property type="component" value="Chromosome"/>
</dbReference>
<gene>
    <name evidence="2" type="ORF">K6K13_11970</name>
</gene>
<dbReference type="RefSeq" id="WP_222157236.1">
    <property type="nucleotide sequence ID" value="NZ_CP081864.1"/>
</dbReference>
<evidence type="ECO:0000256" key="1">
    <source>
        <dbReference type="SAM" id="MobiDB-lite"/>
    </source>
</evidence>
<name>A0ABX9AHE0_9ENTR</name>
<feature type="region of interest" description="Disordered" evidence="1">
    <location>
        <begin position="429"/>
        <end position="449"/>
    </location>
</feature>
<proteinExistence type="predicted"/>
<evidence type="ECO:0000313" key="2">
    <source>
        <dbReference type="EMBL" id="QZN94109.1"/>
    </source>
</evidence>
<sequence length="449" mass="48168">MATWQQGINSGGFLGGIGQVNTNAPQASDVNATLGLIRQNNEFARAGGNNVGLQALQGLQGLSDAYKQDQLQKAQASFNQAHANAWKTGDTSALRDFAVQNPAFVAQAQQAVSGLDKSQLSDMTNQAAKLRLALSQGPDAYAQYLQKNAGELSRVGANPAVLAQMGAQNPQGAAQLFDTLGMAGSGDKYFDILNKQQEREIDRGKLGVERDRLIETARNNDMENARGWANVNNAALDRAQRAQFHSDNVGLKLQELSAKQAELGKIDPKLVRDLNSDINGYSKNYSAMRSAAENLQALGKRNTPASQLGMIFNYMKSLDPQSVVREGEQVQVKKTDGIYGTLGNYISQLSSGKMLNNDQVADLINTSKLMANTEGSKFNQQMDEYLTSYGNALPSGLVNQLQSRKAKLFDDVPGTQASSGGGAIQAGHSEGGYTFLGGDPGNPNSWRKN</sequence>